<sequence length="155" mass="17308">MDKVYDSMFITTTDTVLGIGGPVNDDVLDAIYHLKKRPNDKKVVILVGSISQARQFSQWNQDAEKLAEQLWPGAATIIINNQGFRMPNQTGLLRFLNKNGPMYVSSANISGQLPISLKQASCVFPEIKHIYNFGSGSNQPSTIYNLDTKKVIKRY</sequence>
<dbReference type="Gene3D" id="3.90.870.10">
    <property type="entry name" value="DHBP synthase"/>
    <property type="match status" value="1"/>
</dbReference>
<keyword evidence="8" id="KW-0547">Nucleotide-binding</keyword>
<dbReference type="GO" id="GO:0061710">
    <property type="term" value="F:L-threonylcarbamoyladenylate synthase"/>
    <property type="evidence" value="ECO:0007669"/>
    <property type="project" value="UniProtKB-EC"/>
</dbReference>
<reference evidence="13 14" key="1">
    <citation type="submission" date="2019-03" db="EMBL/GenBank/DDBJ databases">
        <title>Genomic Encyclopedia of Archaeal and Bacterial Type Strains, Phase II (KMG-II): from individual species to whole genera.</title>
        <authorList>
            <person name="Goeker M."/>
        </authorList>
    </citation>
    <scope>NUCLEOTIDE SEQUENCE [LARGE SCALE GENOMIC DNA]</scope>
    <source>
        <strain evidence="13 14">ATCC 35214</strain>
    </source>
</reference>
<dbReference type="GO" id="GO:0008033">
    <property type="term" value="P:tRNA processing"/>
    <property type="evidence" value="ECO:0007669"/>
    <property type="project" value="UniProtKB-KW"/>
</dbReference>
<organism evidence="13 14">
    <name type="scientific">Mycoplasmopsis mustelae</name>
    <dbReference type="NCBI Taxonomy" id="171289"/>
    <lineage>
        <taxon>Bacteria</taxon>
        <taxon>Bacillati</taxon>
        <taxon>Mycoplasmatota</taxon>
        <taxon>Mycoplasmoidales</taxon>
        <taxon>Metamycoplasmataceae</taxon>
        <taxon>Mycoplasmopsis</taxon>
    </lineage>
</organism>
<dbReference type="SUPFAM" id="SSF55821">
    <property type="entry name" value="YrdC/RibB"/>
    <property type="match status" value="1"/>
</dbReference>
<dbReference type="Pfam" id="PF01300">
    <property type="entry name" value="Sua5_yciO_yrdC"/>
    <property type="match status" value="1"/>
</dbReference>
<dbReference type="PANTHER" id="PTHR17490">
    <property type="entry name" value="SUA5"/>
    <property type="match status" value="1"/>
</dbReference>
<keyword evidence="4" id="KW-0963">Cytoplasm</keyword>
<dbReference type="GO" id="GO:0003725">
    <property type="term" value="F:double-stranded RNA binding"/>
    <property type="evidence" value="ECO:0007669"/>
    <property type="project" value="InterPro"/>
</dbReference>
<evidence type="ECO:0000256" key="5">
    <source>
        <dbReference type="ARBA" id="ARBA00022679"/>
    </source>
</evidence>
<feature type="domain" description="YrdC-like" evidence="12">
    <location>
        <begin position="1"/>
        <end position="155"/>
    </location>
</feature>
<dbReference type="GO" id="GO:0000049">
    <property type="term" value="F:tRNA binding"/>
    <property type="evidence" value="ECO:0007669"/>
    <property type="project" value="TreeGrafter"/>
</dbReference>
<comment type="catalytic activity">
    <reaction evidence="11">
        <text>L-threonine + hydrogencarbonate + ATP = L-threonylcarbamoyladenylate + diphosphate + H2O</text>
        <dbReference type="Rhea" id="RHEA:36407"/>
        <dbReference type="ChEBI" id="CHEBI:15377"/>
        <dbReference type="ChEBI" id="CHEBI:17544"/>
        <dbReference type="ChEBI" id="CHEBI:30616"/>
        <dbReference type="ChEBI" id="CHEBI:33019"/>
        <dbReference type="ChEBI" id="CHEBI:57926"/>
        <dbReference type="ChEBI" id="CHEBI:73682"/>
        <dbReference type="EC" id="2.7.7.87"/>
    </reaction>
</comment>
<dbReference type="PROSITE" id="PS51163">
    <property type="entry name" value="YRDC"/>
    <property type="match status" value="1"/>
</dbReference>
<gene>
    <name evidence="13" type="ORF">BCF59_0428</name>
</gene>
<accession>A0A4R7UDB5</accession>
<dbReference type="EMBL" id="SOCN01000001">
    <property type="protein sequence ID" value="TDV24457.1"/>
    <property type="molecule type" value="Genomic_DNA"/>
</dbReference>
<dbReference type="GO" id="GO:0005737">
    <property type="term" value="C:cytoplasm"/>
    <property type="evidence" value="ECO:0007669"/>
    <property type="project" value="UniProtKB-SubCell"/>
</dbReference>
<evidence type="ECO:0000256" key="11">
    <source>
        <dbReference type="ARBA" id="ARBA00048366"/>
    </source>
</evidence>
<dbReference type="AlphaFoldDB" id="A0A4R7UDB5"/>
<dbReference type="Proteomes" id="UP000295757">
    <property type="component" value="Unassembled WGS sequence"/>
</dbReference>
<keyword evidence="5" id="KW-0808">Transferase</keyword>
<evidence type="ECO:0000259" key="12">
    <source>
        <dbReference type="PROSITE" id="PS51163"/>
    </source>
</evidence>
<protein>
    <recommendedName>
        <fullName evidence="10">L-threonylcarbamoyladenylate synthase</fullName>
        <ecNumber evidence="3">2.7.7.87</ecNumber>
    </recommendedName>
    <alternativeName>
        <fullName evidence="10">L-threonylcarbamoyladenylate synthase</fullName>
    </alternativeName>
</protein>
<evidence type="ECO:0000313" key="13">
    <source>
        <dbReference type="EMBL" id="TDV24457.1"/>
    </source>
</evidence>
<dbReference type="PANTHER" id="PTHR17490:SF16">
    <property type="entry name" value="THREONYLCARBAMOYL-AMP SYNTHASE"/>
    <property type="match status" value="1"/>
</dbReference>
<evidence type="ECO:0000256" key="10">
    <source>
        <dbReference type="ARBA" id="ARBA00029774"/>
    </source>
</evidence>
<evidence type="ECO:0000256" key="2">
    <source>
        <dbReference type="ARBA" id="ARBA00007663"/>
    </source>
</evidence>
<keyword evidence="7" id="KW-0548">Nucleotidyltransferase</keyword>
<dbReference type="RefSeq" id="WP_134110762.1">
    <property type="nucleotide sequence ID" value="NZ_SOCN01000001.1"/>
</dbReference>
<dbReference type="OrthoDB" id="397661at2"/>
<dbReference type="EC" id="2.7.7.87" evidence="3"/>
<comment type="subcellular location">
    <subcellularLocation>
        <location evidence="1">Cytoplasm</location>
    </subcellularLocation>
</comment>
<comment type="similarity">
    <text evidence="2">Belongs to the SUA5 family.</text>
</comment>
<name>A0A4R7UDB5_9BACT</name>
<keyword evidence="9" id="KW-0067">ATP-binding</keyword>
<evidence type="ECO:0000256" key="3">
    <source>
        <dbReference type="ARBA" id="ARBA00012584"/>
    </source>
</evidence>
<evidence type="ECO:0000313" key="14">
    <source>
        <dbReference type="Proteomes" id="UP000295757"/>
    </source>
</evidence>
<dbReference type="InterPro" id="IPR017945">
    <property type="entry name" value="DHBP_synth_RibB-like_a/b_dom"/>
</dbReference>
<dbReference type="InterPro" id="IPR006070">
    <property type="entry name" value="Sua5-like_dom"/>
</dbReference>
<dbReference type="GO" id="GO:0006450">
    <property type="term" value="P:regulation of translational fidelity"/>
    <property type="evidence" value="ECO:0007669"/>
    <property type="project" value="TreeGrafter"/>
</dbReference>
<dbReference type="InterPro" id="IPR050156">
    <property type="entry name" value="TC-AMP_synthase_SUA5"/>
</dbReference>
<comment type="caution">
    <text evidence="13">The sequence shown here is derived from an EMBL/GenBank/DDBJ whole genome shotgun (WGS) entry which is preliminary data.</text>
</comment>
<proteinExistence type="inferred from homology"/>
<evidence type="ECO:0000256" key="8">
    <source>
        <dbReference type="ARBA" id="ARBA00022741"/>
    </source>
</evidence>
<dbReference type="GO" id="GO:0005524">
    <property type="term" value="F:ATP binding"/>
    <property type="evidence" value="ECO:0007669"/>
    <property type="project" value="UniProtKB-KW"/>
</dbReference>
<evidence type="ECO:0000256" key="4">
    <source>
        <dbReference type="ARBA" id="ARBA00022490"/>
    </source>
</evidence>
<evidence type="ECO:0000256" key="1">
    <source>
        <dbReference type="ARBA" id="ARBA00004496"/>
    </source>
</evidence>
<keyword evidence="6" id="KW-0819">tRNA processing</keyword>
<keyword evidence="14" id="KW-1185">Reference proteome</keyword>
<evidence type="ECO:0000256" key="7">
    <source>
        <dbReference type="ARBA" id="ARBA00022695"/>
    </source>
</evidence>
<evidence type="ECO:0000256" key="9">
    <source>
        <dbReference type="ARBA" id="ARBA00022840"/>
    </source>
</evidence>
<evidence type="ECO:0000256" key="6">
    <source>
        <dbReference type="ARBA" id="ARBA00022694"/>
    </source>
</evidence>